<protein>
    <submittedName>
        <fullName evidence="2">Uncharacterized protein</fullName>
    </submittedName>
</protein>
<comment type="caution">
    <text evidence="2">The sequence shown here is derived from an EMBL/GenBank/DDBJ whole genome shotgun (WGS) entry which is preliminary data.</text>
</comment>
<dbReference type="RefSeq" id="WP_345000038.1">
    <property type="nucleotide sequence ID" value="NZ_BAABFR010000099.1"/>
</dbReference>
<keyword evidence="3" id="KW-1185">Reference proteome</keyword>
<sequence>MNQNPKISVERVARILAVAAATNRLPDDVTEEAAVVVALVDAGATRRRVLDATRELVTAAWIRAGREAATASKPRQLKAAISRLRGVRDLEAQLGLAPATEQPATAPEPPADPVAAEPAGFSTGWEA</sequence>
<evidence type="ECO:0000313" key="2">
    <source>
        <dbReference type="EMBL" id="GAA4402571.1"/>
    </source>
</evidence>
<dbReference type="EMBL" id="BAABFR010000099">
    <property type="protein sequence ID" value="GAA4402571.1"/>
    <property type="molecule type" value="Genomic_DNA"/>
</dbReference>
<feature type="region of interest" description="Disordered" evidence="1">
    <location>
        <begin position="97"/>
        <end position="127"/>
    </location>
</feature>
<evidence type="ECO:0000256" key="1">
    <source>
        <dbReference type="SAM" id="MobiDB-lite"/>
    </source>
</evidence>
<name>A0ABP8KAE0_9ACTN</name>
<organism evidence="2 3">
    <name type="scientific">Tsukamurella soli</name>
    <dbReference type="NCBI Taxonomy" id="644556"/>
    <lineage>
        <taxon>Bacteria</taxon>
        <taxon>Bacillati</taxon>
        <taxon>Actinomycetota</taxon>
        <taxon>Actinomycetes</taxon>
        <taxon>Mycobacteriales</taxon>
        <taxon>Tsukamurellaceae</taxon>
        <taxon>Tsukamurella</taxon>
    </lineage>
</organism>
<accession>A0ABP8KAE0</accession>
<dbReference type="Proteomes" id="UP001500635">
    <property type="component" value="Unassembled WGS sequence"/>
</dbReference>
<gene>
    <name evidence="2" type="ORF">GCM10023147_43340</name>
</gene>
<evidence type="ECO:0000313" key="3">
    <source>
        <dbReference type="Proteomes" id="UP001500635"/>
    </source>
</evidence>
<proteinExistence type="predicted"/>
<reference evidence="3" key="1">
    <citation type="journal article" date="2019" name="Int. J. Syst. Evol. Microbiol.">
        <title>The Global Catalogue of Microorganisms (GCM) 10K type strain sequencing project: providing services to taxonomists for standard genome sequencing and annotation.</title>
        <authorList>
            <consortium name="The Broad Institute Genomics Platform"/>
            <consortium name="The Broad Institute Genome Sequencing Center for Infectious Disease"/>
            <person name="Wu L."/>
            <person name="Ma J."/>
        </authorList>
    </citation>
    <scope>NUCLEOTIDE SEQUENCE [LARGE SCALE GENOMIC DNA]</scope>
    <source>
        <strain evidence="3">JCM 17688</strain>
    </source>
</reference>